<dbReference type="InterPro" id="IPR033992">
    <property type="entry name" value="NKR-like_CTLD"/>
</dbReference>
<keyword evidence="11" id="KW-1185">Reference proteome</keyword>
<dbReference type="PROSITE" id="PS50041">
    <property type="entry name" value="C_TYPE_LECTIN_2"/>
    <property type="match status" value="1"/>
</dbReference>
<dbReference type="Gene3D" id="1.25.40.10">
    <property type="entry name" value="Tetratricopeptide repeat domain"/>
    <property type="match status" value="3"/>
</dbReference>
<comment type="similarity">
    <text evidence="7">Belongs to the IFIT family.</text>
</comment>
<dbReference type="Proteomes" id="UP000297703">
    <property type="component" value="Unassembled WGS sequence"/>
</dbReference>
<dbReference type="OrthoDB" id="10043504at2759"/>
<proteinExistence type="inferred from homology"/>
<dbReference type="GO" id="GO:0030246">
    <property type="term" value="F:carbohydrate binding"/>
    <property type="evidence" value="ECO:0007669"/>
    <property type="project" value="UniProtKB-KW"/>
</dbReference>
<evidence type="ECO:0000313" key="10">
    <source>
        <dbReference type="EMBL" id="TFJ96506.1"/>
    </source>
</evidence>
<dbReference type="InterPro" id="IPR001304">
    <property type="entry name" value="C-type_lectin-like"/>
</dbReference>
<dbReference type="GO" id="GO:0016020">
    <property type="term" value="C:membrane"/>
    <property type="evidence" value="ECO:0007669"/>
    <property type="project" value="UniProtKB-SubCell"/>
</dbReference>
<keyword evidence="6" id="KW-0391">Immunity</keyword>
<dbReference type="CDD" id="cd03593">
    <property type="entry name" value="CLECT_NK_receptors_like"/>
    <property type="match status" value="1"/>
</dbReference>
<dbReference type="EMBL" id="QXTE01000657">
    <property type="protein sequence ID" value="TFJ96506.1"/>
    <property type="molecule type" value="Genomic_DNA"/>
</dbReference>
<evidence type="ECO:0000256" key="5">
    <source>
        <dbReference type="ARBA" id="ARBA00022803"/>
    </source>
</evidence>
<dbReference type="Pfam" id="PF00059">
    <property type="entry name" value="Lectin_C"/>
    <property type="match status" value="1"/>
</dbReference>
<evidence type="ECO:0000313" key="11">
    <source>
        <dbReference type="Proteomes" id="UP000297703"/>
    </source>
</evidence>
<evidence type="ECO:0000256" key="4">
    <source>
        <dbReference type="ARBA" id="ARBA00022737"/>
    </source>
</evidence>
<dbReference type="PANTHER" id="PTHR10271">
    <property type="entry name" value="INTERFERON-INDUCED PROTEIN WITH TETRATRICOPEPTIDE REPEATS"/>
    <property type="match status" value="1"/>
</dbReference>
<dbReference type="STRING" id="55544.A0A4D9DGM0"/>
<keyword evidence="3" id="KW-0430">Lectin</keyword>
<evidence type="ECO:0000259" key="9">
    <source>
        <dbReference type="PROSITE" id="PS50041"/>
    </source>
</evidence>
<evidence type="ECO:0000256" key="7">
    <source>
        <dbReference type="ARBA" id="ARBA00038336"/>
    </source>
</evidence>
<dbReference type="GO" id="GO:0006508">
    <property type="term" value="P:proteolysis"/>
    <property type="evidence" value="ECO:0007669"/>
    <property type="project" value="UniProtKB-KW"/>
</dbReference>
<sequence length="601" mass="68865">MPVQQRKVKGTPSDINVIYESKDEGKANAEAGPAAVIAVYQLSQKSEQELEVIEMENIILSDTLQQLTTGKEDNCSMCEVDWDQQAASCYSFSTSAKSWHNGLDACTAISASLVKIDTKKELEFLKHEMSKRVYVRQGQQFHFNFWTGLNYDNDIGNWTWADGSAFSFQLPLRLKEKLQTLQCHFTWNFEIRDKVDAIHILQTLALRIAHTHYQNQPALLAMQAYLCHLQGQYEDALQSLREAEEILQRDHPDNFPRQVLVIYGNYAWLYYHLAHYDLVELYLDKVRKICSSLKSHSPYAAQIPEIRAQKGWSLLAAGFRNGTEATECFQMALREDEANGEFLAGSAIAAFASWTHSHDSVSWNAAREKLSAIIHEQQQHFEAKVYLAKILKRANRQQAEALLEDVVQNSLDPEVLRNAAKFFQPEFPQQAIAILQRAISLNPTYHLLHYDLGYCYKKQLEGAKSGRREEILAAAIEAFKKAVQKDPTSVFAKLALAEMYGENTPHYQEEIYLNLMSEMPSLSKRCQQAVYLHWGDFLFYKQKSLWEAAKTYKAGFAIPDKYLERQQLKTRLEKVAGEFQQSSQTTEAEDIHDFIQENESP</sequence>
<evidence type="ECO:0000256" key="1">
    <source>
        <dbReference type="ARBA" id="ARBA00004167"/>
    </source>
</evidence>
<comment type="subcellular location">
    <subcellularLocation>
        <location evidence="1">Membrane</location>
        <topology evidence="1">Single-pass membrane protein</topology>
    </subcellularLocation>
</comment>
<dbReference type="InterPro" id="IPR016187">
    <property type="entry name" value="CTDL_fold"/>
</dbReference>
<reference evidence="10 11" key="1">
    <citation type="submission" date="2019-04" db="EMBL/GenBank/DDBJ databases">
        <title>Draft genome of the big-headed turtle Platysternon megacephalum.</title>
        <authorList>
            <person name="Gong S."/>
        </authorList>
    </citation>
    <scope>NUCLEOTIDE SEQUENCE [LARGE SCALE GENOMIC DNA]</scope>
    <source>
        <strain evidence="10">DO16091913</strain>
        <tissue evidence="10">Muscle</tissue>
    </source>
</reference>
<keyword evidence="10" id="KW-0645">Protease</keyword>
<dbReference type="SMART" id="SM00034">
    <property type="entry name" value="CLECT"/>
    <property type="match status" value="1"/>
</dbReference>
<keyword evidence="4" id="KW-0677">Repeat</keyword>
<dbReference type="GO" id="GO:0051607">
    <property type="term" value="P:defense response to virus"/>
    <property type="evidence" value="ECO:0007669"/>
    <property type="project" value="TreeGrafter"/>
</dbReference>
<accession>A0A4D9DGM0</accession>
<dbReference type="SUPFAM" id="SSF48452">
    <property type="entry name" value="TPR-like"/>
    <property type="match status" value="2"/>
</dbReference>
<comment type="caution">
    <text evidence="10">The sequence shown here is derived from an EMBL/GenBank/DDBJ whole genome shotgun (WGS) entry which is preliminary data.</text>
</comment>
<gene>
    <name evidence="10" type="ORF">DR999_PMT21705</name>
</gene>
<evidence type="ECO:0000256" key="6">
    <source>
        <dbReference type="ARBA" id="ARBA00022859"/>
    </source>
</evidence>
<feature type="region of interest" description="Disordered" evidence="8">
    <location>
        <begin position="578"/>
        <end position="601"/>
    </location>
</feature>
<evidence type="ECO:0000256" key="2">
    <source>
        <dbReference type="ARBA" id="ARBA00022588"/>
    </source>
</evidence>
<dbReference type="GO" id="GO:0045087">
    <property type="term" value="P:innate immune response"/>
    <property type="evidence" value="ECO:0007669"/>
    <property type="project" value="UniProtKB-KW"/>
</dbReference>
<dbReference type="InterPro" id="IPR011990">
    <property type="entry name" value="TPR-like_helical_dom_sf"/>
</dbReference>
<name>A0A4D9DGM0_9SAUR</name>
<organism evidence="10 11">
    <name type="scientific">Platysternon megacephalum</name>
    <name type="common">big-headed turtle</name>
    <dbReference type="NCBI Taxonomy" id="55544"/>
    <lineage>
        <taxon>Eukaryota</taxon>
        <taxon>Metazoa</taxon>
        <taxon>Chordata</taxon>
        <taxon>Craniata</taxon>
        <taxon>Vertebrata</taxon>
        <taxon>Euteleostomi</taxon>
        <taxon>Archelosauria</taxon>
        <taxon>Testudinata</taxon>
        <taxon>Testudines</taxon>
        <taxon>Cryptodira</taxon>
        <taxon>Durocryptodira</taxon>
        <taxon>Testudinoidea</taxon>
        <taxon>Platysternidae</taxon>
        <taxon>Platysternon</taxon>
    </lineage>
</organism>
<evidence type="ECO:0000256" key="3">
    <source>
        <dbReference type="ARBA" id="ARBA00022734"/>
    </source>
</evidence>
<keyword evidence="2" id="KW-0399">Innate immunity</keyword>
<dbReference type="Gene3D" id="3.10.100.10">
    <property type="entry name" value="Mannose-Binding Protein A, subunit A"/>
    <property type="match status" value="1"/>
</dbReference>
<feature type="domain" description="C-type lectin" evidence="9">
    <location>
        <begin position="85"/>
        <end position="168"/>
    </location>
</feature>
<dbReference type="GO" id="GO:0008233">
    <property type="term" value="F:peptidase activity"/>
    <property type="evidence" value="ECO:0007669"/>
    <property type="project" value="UniProtKB-KW"/>
</dbReference>
<dbReference type="InterPro" id="IPR016186">
    <property type="entry name" value="C-type_lectin-like/link_sf"/>
</dbReference>
<dbReference type="FunFam" id="1.25.40.10:FF:000036">
    <property type="entry name" value="interferon-induced protein with tetratricopeptide repeats 5"/>
    <property type="match status" value="1"/>
</dbReference>
<keyword evidence="10" id="KW-0378">Hydrolase</keyword>
<dbReference type="PANTHER" id="PTHR10271:SF0">
    <property type="entry name" value="INTERFERON-INDUCED PROTEIN WITH TETRATRICOPEPTIDE REPEATS 5"/>
    <property type="match status" value="1"/>
</dbReference>
<keyword evidence="5" id="KW-0802">TPR repeat</keyword>
<reference evidence="10 11" key="2">
    <citation type="submission" date="2019-04" db="EMBL/GenBank/DDBJ databases">
        <title>The genome sequence of big-headed turtle.</title>
        <authorList>
            <person name="Gong S."/>
        </authorList>
    </citation>
    <scope>NUCLEOTIDE SEQUENCE [LARGE SCALE GENOMIC DNA]</scope>
    <source>
        <strain evidence="10">DO16091913</strain>
        <tissue evidence="10">Muscle</tissue>
    </source>
</reference>
<dbReference type="AlphaFoldDB" id="A0A4D9DGM0"/>
<evidence type="ECO:0000256" key="8">
    <source>
        <dbReference type="SAM" id="MobiDB-lite"/>
    </source>
</evidence>
<dbReference type="GO" id="GO:0005829">
    <property type="term" value="C:cytosol"/>
    <property type="evidence" value="ECO:0007669"/>
    <property type="project" value="TreeGrafter"/>
</dbReference>
<dbReference type="SUPFAM" id="SSF56436">
    <property type="entry name" value="C-type lectin-like"/>
    <property type="match status" value="1"/>
</dbReference>
<protein>
    <submittedName>
        <fullName evidence="10">Protease</fullName>
    </submittedName>
</protein>